<keyword evidence="11" id="KW-0496">Mitochondrion</keyword>
<evidence type="ECO:0000256" key="1">
    <source>
        <dbReference type="ARBA" id="ARBA00004305"/>
    </source>
</evidence>
<evidence type="ECO:0000256" key="4">
    <source>
        <dbReference type="ARBA" id="ARBA00012814"/>
    </source>
</evidence>
<evidence type="ECO:0000256" key="11">
    <source>
        <dbReference type="ARBA" id="ARBA00023128"/>
    </source>
</evidence>
<dbReference type="EMBL" id="HBUF01378743">
    <property type="protein sequence ID" value="CAG6729410.1"/>
    <property type="molecule type" value="Transcribed_RNA"/>
</dbReference>
<evidence type="ECO:0000256" key="9">
    <source>
        <dbReference type="ARBA" id="ARBA00022946"/>
    </source>
</evidence>
<organism evidence="19">
    <name type="scientific">Cacopsylla melanoneura</name>
    <dbReference type="NCBI Taxonomy" id="428564"/>
    <lineage>
        <taxon>Eukaryota</taxon>
        <taxon>Metazoa</taxon>
        <taxon>Ecdysozoa</taxon>
        <taxon>Arthropoda</taxon>
        <taxon>Hexapoda</taxon>
        <taxon>Insecta</taxon>
        <taxon>Pterygota</taxon>
        <taxon>Neoptera</taxon>
        <taxon>Paraneoptera</taxon>
        <taxon>Hemiptera</taxon>
        <taxon>Sternorrhyncha</taxon>
        <taxon>Psylloidea</taxon>
        <taxon>Psyllidae</taxon>
        <taxon>Psyllinae</taxon>
        <taxon>Cacopsylla</taxon>
    </lineage>
</organism>
<evidence type="ECO:0000256" key="10">
    <source>
        <dbReference type="ARBA" id="ARBA00022990"/>
    </source>
</evidence>
<evidence type="ECO:0000313" key="19">
    <source>
        <dbReference type="EMBL" id="CAG6751165.1"/>
    </source>
</evidence>
<comment type="catalytic activity">
    <reaction evidence="14">
        <text>tRNA(Phe) + L-phenylalanine + ATP = L-phenylalanyl-tRNA(Phe) + AMP + diphosphate + H(+)</text>
        <dbReference type="Rhea" id="RHEA:19413"/>
        <dbReference type="Rhea" id="RHEA-COMP:9668"/>
        <dbReference type="Rhea" id="RHEA-COMP:9699"/>
        <dbReference type="ChEBI" id="CHEBI:15378"/>
        <dbReference type="ChEBI" id="CHEBI:30616"/>
        <dbReference type="ChEBI" id="CHEBI:33019"/>
        <dbReference type="ChEBI" id="CHEBI:58095"/>
        <dbReference type="ChEBI" id="CHEBI:78442"/>
        <dbReference type="ChEBI" id="CHEBI:78531"/>
        <dbReference type="ChEBI" id="CHEBI:456215"/>
        <dbReference type="EC" id="6.1.1.20"/>
    </reaction>
</comment>
<dbReference type="Pfam" id="PF03147">
    <property type="entry name" value="FDX-ACB"/>
    <property type="match status" value="1"/>
</dbReference>
<comment type="similarity">
    <text evidence="2">Belongs to the class-II aminoacyl-tRNA synthetase family.</text>
</comment>
<keyword evidence="12" id="KW-0030">Aminoacyl-tRNA synthetase</keyword>
<name>A0A8D8ZQ79_9HEMI</name>
<dbReference type="PROSITE" id="PS51447">
    <property type="entry name" value="FDX_ACB"/>
    <property type="match status" value="1"/>
</dbReference>
<evidence type="ECO:0000256" key="7">
    <source>
        <dbReference type="ARBA" id="ARBA00022840"/>
    </source>
</evidence>
<evidence type="ECO:0000256" key="8">
    <source>
        <dbReference type="ARBA" id="ARBA00022917"/>
    </source>
</evidence>
<dbReference type="InterPro" id="IPR004530">
    <property type="entry name" value="Phe-tRNA-synth_IIc_mito"/>
</dbReference>
<evidence type="ECO:0000256" key="2">
    <source>
        <dbReference type="ARBA" id="ARBA00008226"/>
    </source>
</evidence>
<evidence type="ECO:0000256" key="5">
    <source>
        <dbReference type="ARBA" id="ARBA00022598"/>
    </source>
</evidence>
<dbReference type="SUPFAM" id="SSF54991">
    <property type="entry name" value="Anticodon-binding domain of PheRS"/>
    <property type="match status" value="1"/>
</dbReference>
<dbReference type="EMBL" id="HBUF01378742">
    <property type="protein sequence ID" value="CAG6729409.1"/>
    <property type="molecule type" value="Transcribed_RNA"/>
</dbReference>
<comment type="function">
    <text evidence="15">Is responsible for the charging of tRNA(Phe) with phenylalanine in mitochondrial translation. To a lesser extent, also catalyzes direct attachment of m-Tyr (an oxidized version of Phe) to tRNA(Phe), thereby opening the way for delivery of the misacylated tRNA to the ribosome and incorporation of ROS-damaged amino acid into proteins.</text>
</comment>
<dbReference type="EMBL" id="HBUF01529061">
    <property type="protein sequence ID" value="CAG6751165.1"/>
    <property type="molecule type" value="Transcribed_RNA"/>
</dbReference>
<sequence length="447" mass="51181">MKMLFRKYSPVNKSLLQSVFNAQKNCCINVSKCSSLAIKDSGRTSIDIQGKSYSFDNFTNVTPKILSHVGKNLHNQKYHPLCMLKQRIINFFYTDFVGNKGYPIFSIYDSISPVVTVEENFDSLLVPSDHPSRSQTDCYYLNGKHLLRAHTTAHQSELIRMGLDNFVVFGDVYRRDQIDSTHYPVFHQADGVHLLNKEQMSNSAGQDLVLFEHNGVHSDAKQAIHTLDATKVMEQKLKTSLIKLAKSLFGAETEMRWINEYFPFTHPSWELEILLHGKWVEILGCGIIRHEILDRVGAGDRIGWAFGLGLERIAMQLYSIPDIRTFFSEDPGFLNQFRTEDVNQKIVFKPVSVCPPCINDLSFWLPQGQESNYSVNDFYDLVRSVGGDMVEQIHLVDEFKHPKSGKASHCYRIVYRHLERTLTQAEVNELHKKIEQLCTQALGVTIR</sequence>
<evidence type="ECO:0000256" key="12">
    <source>
        <dbReference type="ARBA" id="ARBA00023146"/>
    </source>
</evidence>
<comment type="subunit">
    <text evidence="3">Monomer.</text>
</comment>
<evidence type="ECO:0000256" key="13">
    <source>
        <dbReference type="ARBA" id="ARBA00031194"/>
    </source>
</evidence>
<dbReference type="PANTHER" id="PTHR11538:SF41">
    <property type="entry name" value="PHENYLALANINE--TRNA LIGASE, MITOCHONDRIAL"/>
    <property type="match status" value="1"/>
</dbReference>
<dbReference type="GO" id="GO:0006432">
    <property type="term" value="P:phenylalanyl-tRNA aminoacylation"/>
    <property type="evidence" value="ECO:0007669"/>
    <property type="project" value="InterPro"/>
</dbReference>
<dbReference type="Pfam" id="PF01409">
    <property type="entry name" value="tRNA-synt_2d"/>
    <property type="match status" value="2"/>
</dbReference>
<proteinExistence type="inferred from homology"/>
<evidence type="ECO:0000256" key="14">
    <source>
        <dbReference type="ARBA" id="ARBA00049255"/>
    </source>
</evidence>
<dbReference type="GO" id="GO:0005524">
    <property type="term" value="F:ATP binding"/>
    <property type="evidence" value="ECO:0007669"/>
    <property type="project" value="UniProtKB-KW"/>
</dbReference>
<keyword evidence="8" id="KW-0648">Protein biosynthesis</keyword>
<dbReference type="GO" id="GO:0004826">
    <property type="term" value="F:phenylalanine-tRNA ligase activity"/>
    <property type="evidence" value="ECO:0007669"/>
    <property type="project" value="UniProtKB-EC"/>
</dbReference>
<dbReference type="PANTHER" id="PTHR11538">
    <property type="entry name" value="PHENYLALANYL-TRNA SYNTHETASE"/>
    <property type="match status" value="1"/>
</dbReference>
<protein>
    <recommendedName>
        <fullName evidence="16">Phenylalanine--tRNA ligase, mitochondrial</fullName>
        <ecNumber evidence="4">6.1.1.20</ecNumber>
    </recommendedName>
    <alternativeName>
        <fullName evidence="13">Phenylalanyl-tRNA synthetase</fullName>
    </alternativeName>
</protein>
<dbReference type="EC" id="6.1.1.20" evidence="4"/>
<comment type="subcellular location">
    <subcellularLocation>
        <location evidence="1">Mitochondrion matrix</location>
    </subcellularLocation>
</comment>
<dbReference type="NCBIfam" id="TIGR00469">
    <property type="entry name" value="pheS_mito"/>
    <property type="match status" value="1"/>
</dbReference>
<dbReference type="EMBL" id="HBUF01529062">
    <property type="protein sequence ID" value="CAG6751166.1"/>
    <property type="molecule type" value="Transcribed_RNA"/>
</dbReference>
<dbReference type="AlphaFoldDB" id="A0A8D8ZQ79"/>
<dbReference type="CDD" id="cd00496">
    <property type="entry name" value="PheRS_alpha_core"/>
    <property type="match status" value="1"/>
</dbReference>
<dbReference type="EMBL" id="HBUF01191850">
    <property type="protein sequence ID" value="CAG6658630.1"/>
    <property type="molecule type" value="Transcribed_RNA"/>
</dbReference>
<dbReference type="SUPFAM" id="SSF55681">
    <property type="entry name" value="Class II aaRS and biotin synthetases"/>
    <property type="match status" value="1"/>
</dbReference>
<reference evidence="19" key="1">
    <citation type="submission" date="2021-05" db="EMBL/GenBank/DDBJ databases">
        <authorList>
            <person name="Alioto T."/>
            <person name="Alioto T."/>
            <person name="Gomez Garrido J."/>
        </authorList>
    </citation>
    <scope>NUCLEOTIDE SEQUENCE</scope>
</reference>
<dbReference type="Gene3D" id="3.30.930.10">
    <property type="entry name" value="Bira Bifunctional Protein, Domain 2"/>
    <property type="match status" value="1"/>
</dbReference>
<dbReference type="InterPro" id="IPR006195">
    <property type="entry name" value="aa-tRNA-synth_II"/>
</dbReference>
<dbReference type="FunFam" id="3.30.930.10:FF:000041">
    <property type="entry name" value="Phenylalanyl-tRNA synthetase 2, mitochondrial"/>
    <property type="match status" value="1"/>
</dbReference>
<keyword evidence="10" id="KW-0007">Acetylation</keyword>
<evidence type="ECO:0000256" key="6">
    <source>
        <dbReference type="ARBA" id="ARBA00022741"/>
    </source>
</evidence>
<evidence type="ECO:0000259" key="18">
    <source>
        <dbReference type="PROSITE" id="PS51447"/>
    </source>
</evidence>
<evidence type="ECO:0000259" key="17">
    <source>
        <dbReference type="PROSITE" id="PS50862"/>
    </source>
</evidence>
<evidence type="ECO:0000256" key="16">
    <source>
        <dbReference type="ARBA" id="ARBA00073229"/>
    </source>
</evidence>
<dbReference type="GO" id="GO:0000049">
    <property type="term" value="F:tRNA binding"/>
    <property type="evidence" value="ECO:0007669"/>
    <property type="project" value="InterPro"/>
</dbReference>
<dbReference type="GO" id="GO:0005759">
    <property type="term" value="C:mitochondrial matrix"/>
    <property type="evidence" value="ECO:0007669"/>
    <property type="project" value="UniProtKB-SubCell"/>
</dbReference>
<dbReference type="Gene3D" id="3.30.70.380">
    <property type="entry name" value="Ferrodoxin-fold anticodon-binding domain"/>
    <property type="match status" value="1"/>
</dbReference>
<feature type="domain" description="Aminoacyl-transfer RNA synthetases class-II family profile" evidence="17">
    <location>
        <begin position="169"/>
        <end position="350"/>
    </location>
</feature>
<dbReference type="InterPro" id="IPR045864">
    <property type="entry name" value="aa-tRNA-synth_II/BPL/LPL"/>
</dbReference>
<keyword evidence="9" id="KW-0809">Transit peptide</keyword>
<dbReference type="FunFam" id="3.30.70.380:FF:000002">
    <property type="entry name" value="phenylalanine--tRNA ligase, mitochondrial"/>
    <property type="match status" value="1"/>
</dbReference>
<dbReference type="SMART" id="SM00896">
    <property type="entry name" value="FDX-ACB"/>
    <property type="match status" value="1"/>
</dbReference>
<evidence type="ECO:0000256" key="15">
    <source>
        <dbReference type="ARBA" id="ARBA00060211"/>
    </source>
</evidence>
<keyword evidence="5 19" id="KW-0436">Ligase</keyword>
<keyword evidence="6" id="KW-0547">Nucleotide-binding</keyword>
<feature type="domain" description="FDX-ACB" evidence="18">
    <location>
        <begin position="352"/>
        <end position="447"/>
    </location>
</feature>
<dbReference type="InterPro" id="IPR036690">
    <property type="entry name" value="Fdx_antiC-bd_sf"/>
</dbReference>
<dbReference type="PROSITE" id="PS50862">
    <property type="entry name" value="AA_TRNA_LIGASE_II"/>
    <property type="match status" value="1"/>
</dbReference>
<keyword evidence="7" id="KW-0067">ATP-binding</keyword>
<evidence type="ECO:0000256" key="3">
    <source>
        <dbReference type="ARBA" id="ARBA00011245"/>
    </source>
</evidence>
<accession>A0A8D8ZQ79</accession>
<dbReference type="InterPro" id="IPR005121">
    <property type="entry name" value="Fdx_antiC-bd"/>
</dbReference>
<dbReference type="InterPro" id="IPR002319">
    <property type="entry name" value="Phenylalanyl-tRNA_Synthase"/>
</dbReference>